<organism evidence="1 2">
    <name type="scientific">Phytohabitans houttuyneae</name>
    <dbReference type="NCBI Taxonomy" id="1076126"/>
    <lineage>
        <taxon>Bacteria</taxon>
        <taxon>Bacillati</taxon>
        <taxon>Actinomycetota</taxon>
        <taxon>Actinomycetes</taxon>
        <taxon>Micromonosporales</taxon>
        <taxon>Micromonosporaceae</taxon>
    </lineage>
</organism>
<evidence type="ECO:0000313" key="2">
    <source>
        <dbReference type="Proteomes" id="UP000482800"/>
    </source>
</evidence>
<dbReference type="Proteomes" id="UP000482800">
    <property type="component" value="Unassembled WGS sequence"/>
</dbReference>
<gene>
    <name evidence="1" type="ORF">Phou_086280</name>
</gene>
<dbReference type="RefSeq" id="WP_173068267.1">
    <property type="nucleotide sequence ID" value="NZ_BAABGO010000077.1"/>
</dbReference>
<protein>
    <submittedName>
        <fullName evidence="1">Uncharacterized protein</fullName>
    </submittedName>
</protein>
<reference evidence="1 2" key="1">
    <citation type="submission" date="2020-03" db="EMBL/GenBank/DDBJ databases">
        <title>Whole genome shotgun sequence of Phytohabitans houttuyneae NBRC 108639.</title>
        <authorList>
            <person name="Komaki H."/>
            <person name="Tamura T."/>
        </authorList>
    </citation>
    <scope>NUCLEOTIDE SEQUENCE [LARGE SCALE GENOMIC DNA]</scope>
    <source>
        <strain evidence="1 2">NBRC 108639</strain>
    </source>
</reference>
<accession>A0A6V8KPA8</accession>
<keyword evidence="2" id="KW-1185">Reference proteome</keyword>
<proteinExistence type="predicted"/>
<comment type="caution">
    <text evidence="1">The sequence shown here is derived from an EMBL/GenBank/DDBJ whole genome shotgun (WGS) entry which is preliminary data.</text>
</comment>
<dbReference type="AlphaFoldDB" id="A0A6V8KPA8"/>
<dbReference type="EMBL" id="BLPF01000003">
    <property type="protein sequence ID" value="GFJ84448.1"/>
    <property type="molecule type" value="Genomic_DNA"/>
</dbReference>
<sequence>MTETRTGFDVPELRRLRYFHGRLLGARDLQREQDYFRERLKLRMRYLLGYGVACGLLVEPVAAPADHGGGEEKTTPRVAKVRIAPGLGVDAYGNEIVVRDACVVDLWEALSGSAHTTTTDPKTVWVGVEYKETPVDPTRTIFTSDCGDTSDCEFGWTKETYTIRVTADRPEADRRCDTCGDLHGEGSGVLWLARIDGVDWHKPLRASQIDQSIRRPFGRRVPTVITGINWRHGHTYTVSEAKELLGTVNDKGGLVVRFSDDIRVDSLRRGVVDIQVVEGGAGKNAESWFMGGEFAALPKTEFTREFRFRQTTRETLQDDDRVLITIRSAFLLDRCCRPVDGTHVGGKVPYLRTGSGKDADAEADLSAATDGGCALPPSGVGPWTSGVGLGGDVFESWFFVREG</sequence>
<evidence type="ECO:0000313" key="1">
    <source>
        <dbReference type="EMBL" id="GFJ84448.1"/>
    </source>
</evidence>
<reference evidence="1 2" key="2">
    <citation type="submission" date="2020-03" db="EMBL/GenBank/DDBJ databases">
        <authorList>
            <person name="Ichikawa N."/>
            <person name="Kimura A."/>
            <person name="Kitahashi Y."/>
            <person name="Uohara A."/>
        </authorList>
    </citation>
    <scope>NUCLEOTIDE SEQUENCE [LARGE SCALE GENOMIC DNA]</scope>
    <source>
        <strain evidence="1 2">NBRC 108639</strain>
    </source>
</reference>
<name>A0A6V8KPA8_9ACTN</name>